<evidence type="ECO:0008006" key="10">
    <source>
        <dbReference type="Google" id="ProtNLM"/>
    </source>
</evidence>
<proteinExistence type="predicted"/>
<dbReference type="Gene3D" id="3.40.190.10">
    <property type="entry name" value="Periplasmic binding protein-like II"/>
    <property type="match status" value="2"/>
</dbReference>
<dbReference type="PANTHER" id="PTHR43649">
    <property type="entry name" value="ARABINOSE-BINDING PROTEIN-RELATED"/>
    <property type="match status" value="1"/>
</dbReference>
<dbReference type="PANTHER" id="PTHR43649:SF33">
    <property type="entry name" value="POLYGALACTURONAN_RHAMNOGALACTURONAN-BINDING PROTEIN YTCQ"/>
    <property type="match status" value="1"/>
</dbReference>
<sequence length="525" mass="58726">MTKKTKSLVVVMAVTAMMLAACSGNGNNNGEQATAKPEATGNTNGNAGEGKQEEPVSVKVLANFGRADLTENEKAFFQKVNDALNIDFQLIIPPSSGYAEQLQLTLISGDVPDVVFFPSEQDEMFINAVRDGAVIPINSYLENSENLKNYSYEHSWEALKTMRDDNIYGVPRTSITRNDGFMVRKDWLNNLGMEIPADNEVTLEQFNEILRAFTFDDPDRDGKQDTYGVGSYVDANKVLLPVLVSELGHYGWQKSTDGSYPFMLPEYDAQSDVYKNILLYTQKLYAEGILDPDSPLNDSAAASERFKQGVTGVIRGFAGHVNAQEKVLKDIDPQAELTYLFVKGPEGKVQGTGYGTGIWGVWAVTAESEHPEKVVQAFDYMLSEEGWDYLYNGIEGVDYKLVNNEKVYNPDISRGIATSIMRRHNAPEFFLDPTKFTKAELDRVSPWVDKAVATVVTSMDKGYVPPAAREPQYMDYKLTWDELTTKIMLGDLPIDQLDKARADWYKNGGEQYLKEMNEYIQSLEN</sequence>
<gene>
    <name evidence="8" type="ORF">PAT3040_02385</name>
</gene>
<evidence type="ECO:0000256" key="5">
    <source>
        <dbReference type="ARBA" id="ARBA00023288"/>
    </source>
</evidence>
<keyword evidence="1" id="KW-1003">Cell membrane</keyword>
<feature type="chain" id="PRO_5038589891" description="ABC transporter substrate-binding protein" evidence="7">
    <location>
        <begin position="24"/>
        <end position="525"/>
    </location>
</feature>
<name>A0A2R5EWQ9_9BACL</name>
<keyword evidence="3" id="KW-0472">Membrane</keyword>
<accession>A0A2R5EWQ9</accession>
<dbReference type="SUPFAM" id="SSF53850">
    <property type="entry name" value="Periplasmic binding protein-like II"/>
    <property type="match status" value="1"/>
</dbReference>
<dbReference type="Proteomes" id="UP000245202">
    <property type="component" value="Unassembled WGS sequence"/>
</dbReference>
<reference evidence="8 9" key="1">
    <citation type="submission" date="2017-08" db="EMBL/GenBank/DDBJ databases">
        <title>Substantial Increase in Enzyme Production by Combined Drug-Resistance Mutations in Paenibacillus agaridevorans.</title>
        <authorList>
            <person name="Tanaka Y."/>
            <person name="Funane K."/>
            <person name="Hosaka T."/>
            <person name="Shiwa Y."/>
            <person name="Fujita N."/>
            <person name="Miyazaki T."/>
            <person name="Yoshikawa H."/>
            <person name="Murakami K."/>
            <person name="Kasahara K."/>
            <person name="Inaoka T."/>
            <person name="Hiraga Y."/>
            <person name="Ochi K."/>
        </authorList>
    </citation>
    <scope>NUCLEOTIDE SEQUENCE [LARGE SCALE GENOMIC DNA]</scope>
    <source>
        <strain evidence="8 9">T-3040</strain>
    </source>
</reference>
<evidence type="ECO:0000256" key="7">
    <source>
        <dbReference type="SAM" id="SignalP"/>
    </source>
</evidence>
<organism evidence="8 9">
    <name type="scientific">Paenibacillus agaridevorans</name>
    <dbReference type="NCBI Taxonomy" id="171404"/>
    <lineage>
        <taxon>Bacteria</taxon>
        <taxon>Bacillati</taxon>
        <taxon>Bacillota</taxon>
        <taxon>Bacilli</taxon>
        <taxon>Bacillales</taxon>
        <taxon>Paenibacillaceae</taxon>
        <taxon>Paenibacillus</taxon>
    </lineage>
</organism>
<comment type="caution">
    <text evidence="8">The sequence shown here is derived from an EMBL/GenBank/DDBJ whole genome shotgun (WGS) entry which is preliminary data.</text>
</comment>
<evidence type="ECO:0000256" key="2">
    <source>
        <dbReference type="ARBA" id="ARBA00022729"/>
    </source>
</evidence>
<feature type="signal peptide" evidence="7">
    <location>
        <begin position="1"/>
        <end position="23"/>
    </location>
</feature>
<evidence type="ECO:0000256" key="4">
    <source>
        <dbReference type="ARBA" id="ARBA00023139"/>
    </source>
</evidence>
<evidence type="ECO:0000256" key="6">
    <source>
        <dbReference type="SAM" id="MobiDB-lite"/>
    </source>
</evidence>
<protein>
    <recommendedName>
        <fullName evidence="10">ABC transporter substrate-binding protein</fullName>
    </recommendedName>
</protein>
<keyword evidence="9" id="KW-1185">Reference proteome</keyword>
<evidence type="ECO:0000313" key="8">
    <source>
        <dbReference type="EMBL" id="GBG07824.1"/>
    </source>
</evidence>
<feature type="region of interest" description="Disordered" evidence="6">
    <location>
        <begin position="29"/>
        <end position="53"/>
    </location>
</feature>
<keyword evidence="5" id="KW-0449">Lipoprotein</keyword>
<dbReference type="InterPro" id="IPR050490">
    <property type="entry name" value="Bact_solute-bd_prot1"/>
</dbReference>
<dbReference type="Pfam" id="PF01547">
    <property type="entry name" value="SBP_bac_1"/>
    <property type="match status" value="1"/>
</dbReference>
<dbReference type="AlphaFoldDB" id="A0A2R5EWQ9"/>
<dbReference type="EMBL" id="BDQX01000113">
    <property type="protein sequence ID" value="GBG07824.1"/>
    <property type="molecule type" value="Genomic_DNA"/>
</dbReference>
<keyword evidence="4" id="KW-0564">Palmitate</keyword>
<dbReference type="RefSeq" id="WP_108992831.1">
    <property type="nucleotide sequence ID" value="NZ_BDQX01000113.1"/>
</dbReference>
<evidence type="ECO:0000313" key="9">
    <source>
        <dbReference type="Proteomes" id="UP000245202"/>
    </source>
</evidence>
<keyword evidence="2 7" id="KW-0732">Signal</keyword>
<evidence type="ECO:0000256" key="1">
    <source>
        <dbReference type="ARBA" id="ARBA00022475"/>
    </source>
</evidence>
<dbReference type="InterPro" id="IPR006059">
    <property type="entry name" value="SBP"/>
</dbReference>
<dbReference type="PROSITE" id="PS51257">
    <property type="entry name" value="PROKAR_LIPOPROTEIN"/>
    <property type="match status" value="1"/>
</dbReference>
<evidence type="ECO:0000256" key="3">
    <source>
        <dbReference type="ARBA" id="ARBA00023136"/>
    </source>
</evidence>